<evidence type="ECO:0000256" key="5">
    <source>
        <dbReference type="ARBA" id="ARBA00023172"/>
    </source>
</evidence>
<feature type="compositionally biased region" description="Basic residues" evidence="6">
    <location>
        <begin position="136"/>
        <end position="150"/>
    </location>
</feature>
<organism evidence="8 9">
    <name type="scientific">Fundicoccus ignavus</name>
    <dbReference type="NCBI Taxonomy" id="2664442"/>
    <lineage>
        <taxon>Bacteria</taxon>
        <taxon>Bacillati</taxon>
        <taxon>Bacillota</taxon>
        <taxon>Bacilli</taxon>
        <taxon>Lactobacillales</taxon>
        <taxon>Aerococcaceae</taxon>
        <taxon>Fundicoccus</taxon>
    </lineage>
</organism>
<comment type="function">
    <text evidence="1">Required for the transposition of the insertion element.</text>
</comment>
<dbReference type="Gene3D" id="3.30.420.10">
    <property type="entry name" value="Ribonuclease H-like superfamily/Ribonuclease H"/>
    <property type="match status" value="1"/>
</dbReference>
<dbReference type="PANTHER" id="PTHR10948:SF23">
    <property type="entry name" value="TRANSPOSASE INSI FOR INSERTION SEQUENCE ELEMENT IS30A-RELATED"/>
    <property type="match status" value="1"/>
</dbReference>
<dbReference type="InterPro" id="IPR001584">
    <property type="entry name" value="Integrase_cat-core"/>
</dbReference>
<dbReference type="SUPFAM" id="SSF46689">
    <property type="entry name" value="Homeodomain-like"/>
    <property type="match status" value="1"/>
</dbReference>
<dbReference type="GO" id="GO:0004803">
    <property type="term" value="F:transposase activity"/>
    <property type="evidence" value="ECO:0007669"/>
    <property type="project" value="InterPro"/>
</dbReference>
<dbReference type="GO" id="GO:0005829">
    <property type="term" value="C:cytosol"/>
    <property type="evidence" value="ECO:0007669"/>
    <property type="project" value="TreeGrafter"/>
</dbReference>
<evidence type="ECO:0000256" key="3">
    <source>
        <dbReference type="ARBA" id="ARBA00022578"/>
    </source>
</evidence>
<dbReference type="EMBL" id="WJQS01000032">
    <property type="protein sequence ID" value="MRI86543.1"/>
    <property type="molecule type" value="Genomic_DNA"/>
</dbReference>
<dbReference type="InterPro" id="IPR036397">
    <property type="entry name" value="RNaseH_sf"/>
</dbReference>
<name>A0A6I2H1P8_9LACT</name>
<comment type="caution">
    <text evidence="8">The sequence shown here is derived from an EMBL/GenBank/DDBJ whole genome shotgun (WGS) entry which is preliminary data.</text>
</comment>
<evidence type="ECO:0000256" key="1">
    <source>
        <dbReference type="ARBA" id="ARBA00002190"/>
    </source>
</evidence>
<dbReference type="RefSeq" id="WP_153864176.1">
    <property type="nucleotide sequence ID" value="NZ_WJQS01000032.1"/>
</dbReference>
<dbReference type="GO" id="GO:0015074">
    <property type="term" value="P:DNA integration"/>
    <property type="evidence" value="ECO:0007669"/>
    <property type="project" value="InterPro"/>
</dbReference>
<keyword evidence="9" id="KW-1185">Reference proteome</keyword>
<dbReference type="InterPro" id="IPR025246">
    <property type="entry name" value="IS30-like_HTH"/>
</dbReference>
<dbReference type="NCBIfam" id="NF033563">
    <property type="entry name" value="transpos_IS30"/>
    <property type="match status" value="1"/>
</dbReference>
<feature type="non-terminal residue" evidence="8">
    <location>
        <position position="321"/>
    </location>
</feature>
<evidence type="ECO:0000259" key="7">
    <source>
        <dbReference type="PROSITE" id="PS50994"/>
    </source>
</evidence>
<dbReference type="InterPro" id="IPR051917">
    <property type="entry name" value="Transposase-Integrase"/>
</dbReference>
<dbReference type="PANTHER" id="PTHR10948">
    <property type="entry name" value="TRANSPOSASE"/>
    <property type="match status" value="1"/>
</dbReference>
<dbReference type="InterPro" id="IPR053392">
    <property type="entry name" value="Transposase_IS30-like"/>
</dbReference>
<dbReference type="InterPro" id="IPR001598">
    <property type="entry name" value="Transposase_IS30_CS"/>
</dbReference>
<dbReference type="SUPFAM" id="SSF53098">
    <property type="entry name" value="Ribonuclease H-like"/>
    <property type="match status" value="1"/>
</dbReference>
<evidence type="ECO:0000256" key="6">
    <source>
        <dbReference type="SAM" id="MobiDB-lite"/>
    </source>
</evidence>
<dbReference type="GO" id="GO:0006313">
    <property type="term" value="P:DNA transposition"/>
    <property type="evidence" value="ECO:0007669"/>
    <property type="project" value="InterPro"/>
</dbReference>
<proteinExistence type="inferred from homology"/>
<dbReference type="Gene3D" id="1.10.10.60">
    <property type="entry name" value="Homeodomain-like"/>
    <property type="match status" value="1"/>
</dbReference>
<dbReference type="GO" id="GO:0003677">
    <property type="term" value="F:DNA binding"/>
    <property type="evidence" value="ECO:0007669"/>
    <property type="project" value="UniProtKB-KW"/>
</dbReference>
<comment type="similarity">
    <text evidence="2">Belongs to the transposase IS30 family.</text>
</comment>
<feature type="region of interest" description="Disordered" evidence="6">
    <location>
        <begin position="136"/>
        <end position="156"/>
    </location>
</feature>
<evidence type="ECO:0000256" key="2">
    <source>
        <dbReference type="ARBA" id="ARBA00006363"/>
    </source>
</evidence>
<dbReference type="AlphaFoldDB" id="A0A6I2H1P8"/>
<keyword evidence="3" id="KW-0815">Transposition</keyword>
<evidence type="ECO:0000313" key="9">
    <source>
        <dbReference type="Proteomes" id="UP000430975"/>
    </source>
</evidence>
<reference evidence="8 9" key="1">
    <citation type="submission" date="2019-11" db="EMBL/GenBank/DDBJ databases">
        <title>Characterisation of Fundicoccus ignavus gen. nov. sp. nov., a novel genus of the family Aerococcaceae isolated from bulk tank milk.</title>
        <authorList>
            <person name="Siebert A."/>
            <person name="Huptas C."/>
            <person name="Wenning M."/>
            <person name="Scherer S."/>
            <person name="Doll E.V."/>
        </authorList>
    </citation>
    <scope>NUCLEOTIDE SEQUENCE [LARGE SCALE GENOMIC DNA]</scope>
    <source>
        <strain evidence="8 9">WS4759</strain>
    </source>
</reference>
<dbReference type="PROSITE" id="PS50994">
    <property type="entry name" value="INTEGRASE"/>
    <property type="match status" value="1"/>
</dbReference>
<dbReference type="Pfam" id="PF00665">
    <property type="entry name" value="rve"/>
    <property type="match status" value="1"/>
</dbReference>
<keyword evidence="4" id="KW-0238">DNA-binding</keyword>
<evidence type="ECO:0000256" key="4">
    <source>
        <dbReference type="ARBA" id="ARBA00023125"/>
    </source>
</evidence>
<accession>A0A6I2H1P8</accession>
<dbReference type="Proteomes" id="UP000430975">
    <property type="component" value="Unassembled WGS sequence"/>
</dbReference>
<dbReference type="InterPro" id="IPR012337">
    <property type="entry name" value="RNaseH-like_sf"/>
</dbReference>
<dbReference type="PROSITE" id="PS01043">
    <property type="entry name" value="TRANSPOSASE_IS30"/>
    <property type="match status" value="1"/>
</dbReference>
<evidence type="ECO:0000313" key="8">
    <source>
        <dbReference type="EMBL" id="MRI86543.1"/>
    </source>
</evidence>
<protein>
    <submittedName>
        <fullName evidence="8">IS30 family transposase</fullName>
    </submittedName>
</protein>
<sequence>MSLYKHLTINEREQIFLLYHQGYSMRSIALKLKRSPSTISRELSRNKDLSTYSPSAAQEKYTKNKAKCGRKYLLDNPELKTLVKKLFLTEQWSPEQIAHRIQLEESVFTLSFNTIYRAIYRGEFNEANLSHGNRGAVRKLRHKGRTRHTKNHTEKRGKISITHTIHERPETANNRSTVGHWEADTVLGKTGKACLVTLTDRKTRFLLAQKVEKKISIHVSDSMINLLAGLPKRKRKSITPDRGKEFSKHREVTKHLNGIPFYFADPHSPWQRGTNENTNGLLREYFPKTEDLTECSTEYINTCIEKLNKRPRKCLGWKTPY</sequence>
<dbReference type="Pfam" id="PF13936">
    <property type="entry name" value="HTH_38"/>
    <property type="match status" value="1"/>
</dbReference>
<feature type="domain" description="Integrase catalytic" evidence="7">
    <location>
        <begin position="165"/>
        <end position="321"/>
    </location>
</feature>
<keyword evidence="5" id="KW-0233">DNA recombination</keyword>
<dbReference type="InterPro" id="IPR009057">
    <property type="entry name" value="Homeodomain-like_sf"/>
</dbReference>
<gene>
    <name evidence="8" type="ORF">GIY09_11920</name>
</gene>